<dbReference type="InterPro" id="IPR014811">
    <property type="entry name" value="ArgoL1"/>
</dbReference>
<dbReference type="Pfam" id="PF08699">
    <property type="entry name" value="ArgoL1"/>
    <property type="match status" value="1"/>
</dbReference>
<organism evidence="2 3">
    <name type="scientific">Gigaspora margarita</name>
    <dbReference type="NCBI Taxonomy" id="4874"/>
    <lineage>
        <taxon>Eukaryota</taxon>
        <taxon>Fungi</taxon>
        <taxon>Fungi incertae sedis</taxon>
        <taxon>Mucoromycota</taxon>
        <taxon>Glomeromycotina</taxon>
        <taxon>Glomeromycetes</taxon>
        <taxon>Diversisporales</taxon>
        <taxon>Gigasporaceae</taxon>
        <taxon>Gigaspora</taxon>
    </lineage>
</organism>
<evidence type="ECO:0000313" key="2">
    <source>
        <dbReference type="EMBL" id="CAG8492799.1"/>
    </source>
</evidence>
<name>A0ABM8W0E1_GIGMA</name>
<dbReference type="Proteomes" id="UP000789901">
    <property type="component" value="Unassembled WGS sequence"/>
</dbReference>
<keyword evidence="3" id="KW-1185">Reference proteome</keyword>
<protein>
    <submittedName>
        <fullName evidence="2">41179_t:CDS:1</fullName>
    </submittedName>
</protein>
<sequence length="317" mass="36983">MSNDLRNMIALRPSEPATRGKPVEVIVNYLEVKTNFKYPFIHSYTFDVTIRREEILIARKKDSETVFYHLLNKKEFGQNVFPVYNGSVIFSYNKLCNGKNTKTFSEIIIPPKDGIGREERFSAVLKYIKKCKTYHMRQYIKVNANRRWGNDIQNNLRILNNFINSDVRAQSITYKRRHYFPKPDPQRRLFLRGGIELIPGLFQSVHPGWGKLLINIDSRAATFYPSGPLIDLIPRILQREGKSRDELRRGLSRREINLLMSLIKGISFTTTYNSGNNSKPRKKVSYITEKSAEQIMFNYNGRNISVNQYFLELGMPL</sequence>
<dbReference type="EMBL" id="CAJVQB010000505">
    <property type="protein sequence ID" value="CAG8492799.1"/>
    <property type="molecule type" value="Genomic_DNA"/>
</dbReference>
<accession>A0ABM8W0E1</accession>
<evidence type="ECO:0000313" key="3">
    <source>
        <dbReference type="Proteomes" id="UP000789901"/>
    </source>
</evidence>
<dbReference type="Gene3D" id="2.170.260.10">
    <property type="entry name" value="paz domain"/>
    <property type="match status" value="1"/>
</dbReference>
<proteinExistence type="predicted"/>
<dbReference type="SUPFAM" id="SSF101690">
    <property type="entry name" value="PAZ domain"/>
    <property type="match status" value="1"/>
</dbReference>
<dbReference type="PANTHER" id="PTHR22891">
    <property type="entry name" value="EUKARYOTIC TRANSLATION INITIATION FACTOR 2C"/>
    <property type="match status" value="1"/>
</dbReference>
<feature type="domain" description="Argonaute linker 1" evidence="1">
    <location>
        <begin position="172"/>
        <end position="226"/>
    </location>
</feature>
<gene>
    <name evidence="2" type="ORF">GMARGA_LOCUS1804</name>
</gene>
<comment type="caution">
    <text evidence="2">The sequence shown here is derived from an EMBL/GenBank/DDBJ whole genome shotgun (WGS) entry which is preliminary data.</text>
</comment>
<dbReference type="InterPro" id="IPR036085">
    <property type="entry name" value="PAZ_dom_sf"/>
</dbReference>
<reference evidence="2 3" key="1">
    <citation type="submission" date="2021-06" db="EMBL/GenBank/DDBJ databases">
        <authorList>
            <person name="Kallberg Y."/>
            <person name="Tangrot J."/>
            <person name="Rosling A."/>
        </authorList>
    </citation>
    <scope>NUCLEOTIDE SEQUENCE [LARGE SCALE GENOMIC DNA]</scope>
    <source>
        <strain evidence="2 3">120-4 pot B 10/14</strain>
    </source>
</reference>
<dbReference type="SMART" id="SM01163">
    <property type="entry name" value="DUF1785"/>
    <property type="match status" value="1"/>
</dbReference>
<evidence type="ECO:0000259" key="1">
    <source>
        <dbReference type="SMART" id="SM01163"/>
    </source>
</evidence>